<reference evidence="2 3" key="1">
    <citation type="submission" date="2017-04" db="EMBL/GenBank/DDBJ databases">
        <title>The whole genome sequencing and assembly of Halobacillus mangrovi strain.</title>
        <authorList>
            <person name="Lee S.-J."/>
            <person name="Park M.-K."/>
            <person name="Kim J.-Y."/>
            <person name="Lee Y.-J."/>
            <person name="Yi H."/>
            <person name="Bahn Y.-S."/>
            <person name="Kim J.F."/>
            <person name="Lee D.-W."/>
        </authorList>
    </citation>
    <scope>NUCLEOTIDE SEQUENCE [LARGE SCALE GENOMIC DNA]</scope>
    <source>
        <strain evidence="2 3">KTB 131</strain>
    </source>
</reference>
<dbReference type="Gene3D" id="3.40.50.720">
    <property type="entry name" value="NAD(P)-binding Rossmann-like Domain"/>
    <property type="match status" value="1"/>
</dbReference>
<accession>A0A1W5ZQE3</accession>
<dbReference type="KEGG" id="hmn:HM131_01095"/>
<evidence type="ECO:0000259" key="1">
    <source>
        <dbReference type="Pfam" id="PF13460"/>
    </source>
</evidence>
<dbReference type="EMBL" id="CP020772">
    <property type="protein sequence ID" value="ARI75506.1"/>
    <property type="molecule type" value="Genomic_DNA"/>
</dbReference>
<dbReference type="RefSeq" id="WP_085027102.1">
    <property type="nucleotide sequence ID" value="NZ_CP020772.1"/>
</dbReference>
<protein>
    <submittedName>
        <fullName evidence="2">Oxidoreductase</fullName>
    </submittedName>
</protein>
<dbReference type="AlphaFoldDB" id="A0A1W5ZQE3"/>
<dbReference type="InterPro" id="IPR036291">
    <property type="entry name" value="NAD(P)-bd_dom_sf"/>
</dbReference>
<gene>
    <name evidence="2" type="ORF">HM131_01095</name>
</gene>
<dbReference type="GO" id="GO:0042602">
    <property type="term" value="F:riboflavin reductase (NADPH) activity"/>
    <property type="evidence" value="ECO:0007669"/>
    <property type="project" value="TreeGrafter"/>
</dbReference>
<dbReference type="STRING" id="402384.HM131_01095"/>
<dbReference type="OrthoDB" id="9785372at2"/>
<dbReference type="SUPFAM" id="SSF51735">
    <property type="entry name" value="NAD(P)-binding Rossmann-fold domains"/>
    <property type="match status" value="1"/>
</dbReference>
<dbReference type="InterPro" id="IPR016040">
    <property type="entry name" value="NAD(P)-bd_dom"/>
</dbReference>
<keyword evidence="3" id="KW-1185">Reference proteome</keyword>
<evidence type="ECO:0000313" key="3">
    <source>
        <dbReference type="Proteomes" id="UP000192527"/>
    </source>
</evidence>
<dbReference type="Pfam" id="PF13460">
    <property type="entry name" value="NAD_binding_10"/>
    <property type="match status" value="1"/>
</dbReference>
<dbReference type="PANTHER" id="PTHR43355:SF2">
    <property type="entry name" value="FLAVIN REDUCTASE (NADPH)"/>
    <property type="match status" value="1"/>
</dbReference>
<name>A0A1W5ZQE3_9BACI</name>
<dbReference type="GO" id="GO:0004074">
    <property type="term" value="F:biliverdin reductase [NAD(P)H] activity"/>
    <property type="evidence" value="ECO:0007669"/>
    <property type="project" value="TreeGrafter"/>
</dbReference>
<feature type="domain" description="NAD(P)-binding" evidence="1">
    <location>
        <begin position="7"/>
        <end position="192"/>
    </location>
</feature>
<proteinExistence type="predicted"/>
<organism evidence="2 3">
    <name type="scientific">Halobacillus mangrovi</name>
    <dbReference type="NCBI Taxonomy" id="402384"/>
    <lineage>
        <taxon>Bacteria</taxon>
        <taxon>Bacillati</taxon>
        <taxon>Bacillota</taxon>
        <taxon>Bacilli</taxon>
        <taxon>Bacillales</taxon>
        <taxon>Bacillaceae</taxon>
        <taxon>Halobacillus</taxon>
    </lineage>
</organism>
<dbReference type="CDD" id="cd05244">
    <property type="entry name" value="BVR-B_like_SDR_a"/>
    <property type="match status" value="1"/>
</dbReference>
<dbReference type="InterPro" id="IPR051606">
    <property type="entry name" value="Polyketide_Oxido-like"/>
</dbReference>
<evidence type="ECO:0000313" key="2">
    <source>
        <dbReference type="EMBL" id="ARI75506.1"/>
    </source>
</evidence>
<dbReference type="Proteomes" id="UP000192527">
    <property type="component" value="Chromosome"/>
</dbReference>
<dbReference type="PANTHER" id="PTHR43355">
    <property type="entry name" value="FLAVIN REDUCTASE (NADPH)"/>
    <property type="match status" value="1"/>
</dbReference>
<sequence length="204" mass="22614">MKIIVFGATGGTGKEFVKQALGAGHYVTAFVRTPSKLQVDHERLTIIQGDALNKIDVDRAVEGHETVVSCLGAEGLKPSTVLEEMAQNIVLAMQKHGLRRILYVASAGIYKEIPGFLGWMSQRLLKNVLEDHRRAVNTIMAADLNYTIARPMRLDDGALTKEYRSTEGIVPENGKRINRSDVAHFLLTALEEEKWMRETVGLAN</sequence>